<dbReference type="GO" id="GO:0008840">
    <property type="term" value="F:4-hydroxy-tetrahydrodipicolinate synthase activity"/>
    <property type="evidence" value="ECO:0007669"/>
    <property type="project" value="TreeGrafter"/>
</dbReference>
<evidence type="ECO:0000313" key="6">
    <source>
        <dbReference type="Proteomes" id="UP000598775"/>
    </source>
</evidence>
<sequence>MLATVSGLMPILATPFTRTGELDRWGLRRVVEFELSAGVSGVAVFGFASEGFTLTSAERQIILADVRDVAAGAVSIVAGISGTSTVTAIEQALQAEEGGADVLMAIPPFMVKPPAGTLSEFYGELASATRLPIMVQDAPGMTGVAMAPAVIAELSRIEHVDSVKIEAPPTPPKIEAVVDLTGGSNFAVFGGQNAQFVLEEYERGSVGTMPACEFSDELATVLSLWNAGRGDDARFAFRRLLPLIVFGLQPGLAWAVHKEVLVARGLIESARVRYPSGRIDAGTRRALATILDELSLPVLRRTVQA</sequence>
<dbReference type="PIRSF" id="PIRSF001365">
    <property type="entry name" value="DHDPS"/>
    <property type="match status" value="1"/>
</dbReference>
<dbReference type="Proteomes" id="UP000598775">
    <property type="component" value="Unassembled WGS sequence"/>
</dbReference>
<dbReference type="GO" id="GO:0005829">
    <property type="term" value="C:cytosol"/>
    <property type="evidence" value="ECO:0007669"/>
    <property type="project" value="TreeGrafter"/>
</dbReference>
<feature type="binding site" evidence="4">
    <location>
        <position position="209"/>
    </location>
    <ligand>
        <name>pyruvate</name>
        <dbReference type="ChEBI" id="CHEBI:15361"/>
    </ligand>
</feature>
<dbReference type="PANTHER" id="PTHR12128:SF66">
    <property type="entry name" value="4-HYDROXY-2-OXOGLUTARATE ALDOLASE, MITOCHONDRIAL"/>
    <property type="match status" value="1"/>
</dbReference>
<gene>
    <name evidence="5" type="ORF">GCM10011399_38200</name>
</gene>
<dbReference type="EMBL" id="BMGP01000011">
    <property type="protein sequence ID" value="GGF41858.1"/>
    <property type="molecule type" value="Genomic_DNA"/>
</dbReference>
<keyword evidence="2 3" id="KW-0456">Lyase</keyword>
<dbReference type="InterPro" id="IPR002220">
    <property type="entry name" value="DapA-like"/>
</dbReference>
<proteinExistence type="inferred from homology"/>
<evidence type="ECO:0000313" key="5">
    <source>
        <dbReference type="EMBL" id="GGF41858.1"/>
    </source>
</evidence>
<evidence type="ECO:0000256" key="4">
    <source>
        <dbReference type="PIRSR" id="PIRSR001365-2"/>
    </source>
</evidence>
<dbReference type="AlphaFoldDB" id="A0A917F2H9"/>
<comment type="similarity">
    <text evidence="1 3">Belongs to the DapA family.</text>
</comment>
<dbReference type="SMART" id="SM01130">
    <property type="entry name" value="DHDPS"/>
    <property type="match status" value="1"/>
</dbReference>
<evidence type="ECO:0000256" key="2">
    <source>
        <dbReference type="ARBA" id="ARBA00023239"/>
    </source>
</evidence>
<protein>
    <submittedName>
        <fullName evidence="5">Dihydrodipicolinate synthase family protein</fullName>
    </submittedName>
</protein>
<evidence type="ECO:0000256" key="3">
    <source>
        <dbReference type="PIRNR" id="PIRNR001365"/>
    </source>
</evidence>
<dbReference type="SUPFAM" id="SSF51569">
    <property type="entry name" value="Aldolase"/>
    <property type="match status" value="1"/>
</dbReference>
<reference evidence="5 6" key="1">
    <citation type="journal article" date="2014" name="Int. J. Syst. Evol. Microbiol.">
        <title>Complete genome sequence of Corynebacterium casei LMG S-19264T (=DSM 44701T), isolated from a smear-ripened cheese.</title>
        <authorList>
            <consortium name="US DOE Joint Genome Institute (JGI-PGF)"/>
            <person name="Walter F."/>
            <person name="Albersmeier A."/>
            <person name="Kalinowski J."/>
            <person name="Ruckert C."/>
        </authorList>
    </citation>
    <scope>NUCLEOTIDE SEQUENCE [LARGE SCALE GENOMIC DNA]</scope>
    <source>
        <strain evidence="5 6">CGMCC 1.12976</strain>
    </source>
</reference>
<dbReference type="CDD" id="cd00408">
    <property type="entry name" value="DHDPS-like"/>
    <property type="match status" value="1"/>
</dbReference>
<accession>A0A917F2H9</accession>
<keyword evidence="6" id="KW-1185">Reference proteome</keyword>
<dbReference type="InterPro" id="IPR013785">
    <property type="entry name" value="Aldolase_TIM"/>
</dbReference>
<name>A0A917F2H9_9MICO</name>
<dbReference type="Gene3D" id="3.20.20.70">
    <property type="entry name" value="Aldolase class I"/>
    <property type="match status" value="1"/>
</dbReference>
<dbReference type="RefSeq" id="WP_188681347.1">
    <property type="nucleotide sequence ID" value="NZ_BMGP01000011.1"/>
</dbReference>
<dbReference type="Pfam" id="PF00701">
    <property type="entry name" value="DHDPS"/>
    <property type="match status" value="1"/>
</dbReference>
<evidence type="ECO:0000256" key="1">
    <source>
        <dbReference type="ARBA" id="ARBA00007592"/>
    </source>
</evidence>
<dbReference type="PANTHER" id="PTHR12128">
    <property type="entry name" value="DIHYDRODIPICOLINATE SYNTHASE"/>
    <property type="match status" value="1"/>
</dbReference>
<comment type="caution">
    <text evidence="5">The sequence shown here is derived from an EMBL/GenBank/DDBJ whole genome shotgun (WGS) entry which is preliminary data.</text>
</comment>
<dbReference type="PRINTS" id="PR00146">
    <property type="entry name" value="DHPICSNTHASE"/>
</dbReference>
<organism evidence="5 6">
    <name type="scientific">Subtercola lobariae</name>
    <dbReference type="NCBI Taxonomy" id="1588641"/>
    <lineage>
        <taxon>Bacteria</taxon>
        <taxon>Bacillati</taxon>
        <taxon>Actinomycetota</taxon>
        <taxon>Actinomycetes</taxon>
        <taxon>Micrococcales</taxon>
        <taxon>Microbacteriaceae</taxon>
        <taxon>Subtercola</taxon>
    </lineage>
</organism>